<dbReference type="InterPro" id="IPR013249">
    <property type="entry name" value="RNA_pol_sigma70_r4_t2"/>
</dbReference>
<accession>A0A941HSF4</accession>
<dbReference type="NCBIfam" id="TIGR02937">
    <property type="entry name" value="sigma70-ECF"/>
    <property type="match status" value="1"/>
</dbReference>
<evidence type="ECO:0000259" key="5">
    <source>
        <dbReference type="Pfam" id="PF04542"/>
    </source>
</evidence>
<proteinExistence type="inferred from homology"/>
<dbReference type="EMBL" id="JAGSIE010000015">
    <property type="protein sequence ID" value="MBR7553661.1"/>
    <property type="molecule type" value="Genomic_DNA"/>
</dbReference>
<dbReference type="PANTHER" id="PTHR43133">
    <property type="entry name" value="RNA POLYMERASE ECF-TYPE SIGMA FACTO"/>
    <property type="match status" value="1"/>
</dbReference>
<keyword evidence="4" id="KW-0804">Transcription</keyword>
<evidence type="ECO:0000313" key="7">
    <source>
        <dbReference type="EMBL" id="MBR7553661.1"/>
    </source>
</evidence>
<dbReference type="AlphaFoldDB" id="A0A941HSF4"/>
<evidence type="ECO:0000259" key="6">
    <source>
        <dbReference type="Pfam" id="PF08281"/>
    </source>
</evidence>
<protein>
    <submittedName>
        <fullName evidence="7">RNA polymerase sigma factor</fullName>
    </submittedName>
</protein>
<feature type="domain" description="RNA polymerase sigma-70 region 2" evidence="5">
    <location>
        <begin position="21"/>
        <end position="87"/>
    </location>
</feature>
<dbReference type="SUPFAM" id="SSF88659">
    <property type="entry name" value="Sigma3 and sigma4 domains of RNA polymerase sigma factors"/>
    <property type="match status" value="1"/>
</dbReference>
<dbReference type="InterPro" id="IPR013325">
    <property type="entry name" value="RNA_pol_sigma_r2"/>
</dbReference>
<dbReference type="InterPro" id="IPR007627">
    <property type="entry name" value="RNA_pol_sigma70_r2"/>
</dbReference>
<organism evidence="7 8">
    <name type="scientific">Allobacillus saliphilus</name>
    <dbReference type="NCBI Taxonomy" id="2912308"/>
    <lineage>
        <taxon>Bacteria</taxon>
        <taxon>Bacillati</taxon>
        <taxon>Bacillota</taxon>
        <taxon>Bacilli</taxon>
        <taxon>Bacillales</taxon>
        <taxon>Bacillaceae</taxon>
        <taxon>Allobacillus</taxon>
    </lineage>
</organism>
<dbReference type="InterPro" id="IPR039425">
    <property type="entry name" value="RNA_pol_sigma-70-like"/>
</dbReference>
<dbReference type="Gene3D" id="1.10.1740.10">
    <property type="match status" value="1"/>
</dbReference>
<dbReference type="GO" id="GO:0003677">
    <property type="term" value="F:DNA binding"/>
    <property type="evidence" value="ECO:0007669"/>
    <property type="project" value="InterPro"/>
</dbReference>
<dbReference type="InterPro" id="IPR013324">
    <property type="entry name" value="RNA_pol_sigma_r3/r4-like"/>
</dbReference>
<name>A0A941HSF4_9BACI</name>
<evidence type="ECO:0000256" key="4">
    <source>
        <dbReference type="ARBA" id="ARBA00023163"/>
    </source>
</evidence>
<comment type="caution">
    <text evidence="7">The sequence shown here is derived from an EMBL/GenBank/DDBJ whole genome shotgun (WGS) entry which is preliminary data.</text>
</comment>
<dbReference type="Pfam" id="PF08281">
    <property type="entry name" value="Sigma70_r4_2"/>
    <property type="match status" value="1"/>
</dbReference>
<keyword evidence="2" id="KW-0805">Transcription regulation</keyword>
<evidence type="ECO:0000256" key="1">
    <source>
        <dbReference type="ARBA" id="ARBA00010641"/>
    </source>
</evidence>
<dbReference type="InterPro" id="IPR036388">
    <property type="entry name" value="WH-like_DNA-bd_sf"/>
</dbReference>
<dbReference type="Proteomes" id="UP000675431">
    <property type="component" value="Unassembled WGS sequence"/>
</dbReference>
<dbReference type="PANTHER" id="PTHR43133:SF60">
    <property type="entry name" value="RNA POLYMERASE SIGMA FACTOR SIGV"/>
    <property type="match status" value="1"/>
</dbReference>
<keyword evidence="8" id="KW-1185">Reference proteome</keyword>
<feature type="domain" description="RNA polymerase sigma factor 70 region 4 type 2" evidence="6">
    <location>
        <begin position="115"/>
        <end position="167"/>
    </location>
</feature>
<dbReference type="GO" id="GO:0016987">
    <property type="term" value="F:sigma factor activity"/>
    <property type="evidence" value="ECO:0007669"/>
    <property type="project" value="UniProtKB-KW"/>
</dbReference>
<gene>
    <name evidence="7" type="ORF">KC820_05770</name>
</gene>
<dbReference type="GO" id="GO:0006352">
    <property type="term" value="P:DNA-templated transcription initiation"/>
    <property type="evidence" value="ECO:0007669"/>
    <property type="project" value="InterPro"/>
</dbReference>
<sequence length="180" mass="21418">MQEKRLIRQALEGNELAFRELIEAYYKTVERFARQIGVQENDLADVTQDVFIKVYRFLNKYSRGKFTTWLYSITLNVSKDLFKKQKRELEKHKKLTHEPLTESYLENHSLTEDERILHSTILQMEDKYRIPIVLFYFHDQSITEIAAITKTKEATIKTHLKRGKERLKNALKEGGFIYEG</sequence>
<reference evidence="7 8" key="1">
    <citation type="submission" date="2021-04" db="EMBL/GenBank/DDBJ databases">
        <title>Allobacillus sp. nov. SKP8-2 isolated from shrimp paste.</title>
        <authorList>
            <person name="Tanasupawat S."/>
            <person name="Yiamsombat S."/>
            <person name="Kanchanasin P."/>
            <person name="Kuncharoen N."/>
        </authorList>
    </citation>
    <scope>NUCLEOTIDE SEQUENCE [LARGE SCALE GENOMIC DNA]</scope>
    <source>
        <strain evidence="7 8">SKP8-2</strain>
    </source>
</reference>
<evidence type="ECO:0000256" key="3">
    <source>
        <dbReference type="ARBA" id="ARBA00023082"/>
    </source>
</evidence>
<evidence type="ECO:0000313" key="8">
    <source>
        <dbReference type="Proteomes" id="UP000675431"/>
    </source>
</evidence>
<keyword evidence="3" id="KW-0731">Sigma factor</keyword>
<comment type="similarity">
    <text evidence="1">Belongs to the sigma-70 factor family. ECF subfamily.</text>
</comment>
<dbReference type="Gene3D" id="1.10.10.10">
    <property type="entry name" value="Winged helix-like DNA-binding domain superfamily/Winged helix DNA-binding domain"/>
    <property type="match status" value="1"/>
</dbReference>
<dbReference type="InterPro" id="IPR014284">
    <property type="entry name" value="RNA_pol_sigma-70_dom"/>
</dbReference>
<evidence type="ECO:0000256" key="2">
    <source>
        <dbReference type="ARBA" id="ARBA00023015"/>
    </source>
</evidence>
<dbReference type="SUPFAM" id="SSF88946">
    <property type="entry name" value="Sigma2 domain of RNA polymerase sigma factors"/>
    <property type="match status" value="1"/>
</dbReference>
<dbReference type="Pfam" id="PF04542">
    <property type="entry name" value="Sigma70_r2"/>
    <property type="match status" value="1"/>
</dbReference>